<reference evidence="2 3" key="2">
    <citation type="journal article" date="2017" name="Sci. Rep.">
        <title>Ant-infecting Ophiocordyceps genomes reveal a high diversity of potential behavioral manipulation genes and a possible major role for enterotoxins.</title>
        <authorList>
            <person name="de Bekker C."/>
            <person name="Ohm R.A."/>
            <person name="Evans H.C."/>
            <person name="Brachmann A."/>
            <person name="Hughes D.P."/>
        </authorList>
    </citation>
    <scope>NUCLEOTIDE SEQUENCE [LARGE SCALE GENOMIC DNA]</scope>
    <source>
        <strain evidence="2 3">SC16a</strain>
    </source>
</reference>
<dbReference type="EMBL" id="LAZP02000541">
    <property type="protein sequence ID" value="PFH56617.1"/>
    <property type="molecule type" value="Genomic_DNA"/>
</dbReference>
<name>A0A2A9P6Q8_OPHUN</name>
<evidence type="ECO:0000313" key="3">
    <source>
        <dbReference type="Proteomes" id="UP000037136"/>
    </source>
</evidence>
<proteinExistence type="predicted"/>
<evidence type="ECO:0000256" key="1">
    <source>
        <dbReference type="SAM" id="MobiDB-lite"/>
    </source>
</evidence>
<protein>
    <submittedName>
        <fullName evidence="2">Uncharacterized protein</fullName>
    </submittedName>
</protein>
<sequence length="131" mass="13833">MHFIHASITRESTICIPARNSPVLCLLPGFHHRGRQQGAVVTGHAHGTVAEPGRHVSSRRQSRACLSSDSSDPGVTPSDCTSWSPGAKRPASTNMAVVVVIHFACLLPLATRPGLCSPGPLPQREGRVTGL</sequence>
<evidence type="ECO:0000313" key="2">
    <source>
        <dbReference type="EMBL" id="PFH56617.1"/>
    </source>
</evidence>
<feature type="region of interest" description="Disordered" evidence="1">
    <location>
        <begin position="50"/>
        <end position="89"/>
    </location>
</feature>
<organism evidence="2 3">
    <name type="scientific">Ophiocordyceps unilateralis</name>
    <name type="common">Zombie-ant fungus</name>
    <name type="synonym">Torrubia unilateralis</name>
    <dbReference type="NCBI Taxonomy" id="268505"/>
    <lineage>
        <taxon>Eukaryota</taxon>
        <taxon>Fungi</taxon>
        <taxon>Dikarya</taxon>
        <taxon>Ascomycota</taxon>
        <taxon>Pezizomycotina</taxon>
        <taxon>Sordariomycetes</taxon>
        <taxon>Hypocreomycetidae</taxon>
        <taxon>Hypocreales</taxon>
        <taxon>Ophiocordycipitaceae</taxon>
        <taxon>Ophiocordyceps</taxon>
    </lineage>
</organism>
<comment type="caution">
    <text evidence="2">The sequence shown here is derived from an EMBL/GenBank/DDBJ whole genome shotgun (WGS) entry which is preliminary data.</text>
</comment>
<feature type="compositionally biased region" description="Polar residues" evidence="1">
    <location>
        <begin position="64"/>
        <end position="84"/>
    </location>
</feature>
<dbReference type="Proteomes" id="UP000037136">
    <property type="component" value="Unassembled WGS sequence"/>
</dbReference>
<dbReference type="AlphaFoldDB" id="A0A2A9P6Q8"/>
<accession>A0A2A9P6Q8</accession>
<keyword evidence="3" id="KW-1185">Reference proteome</keyword>
<reference evidence="2 3" key="1">
    <citation type="journal article" date="2015" name="BMC Genomics">
        <title>Gene expression during zombie ant biting behavior reflects the complexity underlying fungal parasitic behavioral manipulation.</title>
        <authorList>
            <person name="de Bekker C."/>
            <person name="Ohm R.A."/>
            <person name="Loreto R.G."/>
            <person name="Sebastian A."/>
            <person name="Albert I."/>
            <person name="Merrow M."/>
            <person name="Brachmann A."/>
            <person name="Hughes D.P."/>
        </authorList>
    </citation>
    <scope>NUCLEOTIDE SEQUENCE [LARGE SCALE GENOMIC DNA]</scope>
    <source>
        <strain evidence="2 3">SC16a</strain>
    </source>
</reference>
<gene>
    <name evidence="2" type="ORF">XA68_16245</name>
</gene>